<keyword evidence="3" id="KW-1185">Reference proteome</keyword>
<reference evidence="2 3" key="1">
    <citation type="submission" date="2015-10" db="EMBL/GenBank/DDBJ databases">
        <authorList>
            <person name="Gilbert D.G."/>
        </authorList>
    </citation>
    <scope>NUCLEOTIDE SEQUENCE [LARGE SCALE GENOMIC DNA]</scope>
    <source>
        <strain evidence="2 3">NRRL B-16712</strain>
    </source>
</reference>
<evidence type="ECO:0000313" key="3">
    <source>
        <dbReference type="Proteomes" id="UP000053244"/>
    </source>
</evidence>
<dbReference type="AlphaFoldDB" id="A0A101JCC1"/>
<keyword evidence="1" id="KW-1133">Transmembrane helix</keyword>
<evidence type="ECO:0000313" key="2">
    <source>
        <dbReference type="EMBL" id="KUL24164.1"/>
    </source>
</evidence>
<organism evidence="2 3">
    <name type="scientific">Actinoplanes awajinensis subsp. mycoplanecinus</name>
    <dbReference type="NCBI Taxonomy" id="135947"/>
    <lineage>
        <taxon>Bacteria</taxon>
        <taxon>Bacillati</taxon>
        <taxon>Actinomycetota</taxon>
        <taxon>Actinomycetes</taxon>
        <taxon>Micromonosporales</taxon>
        <taxon>Micromonosporaceae</taxon>
        <taxon>Actinoplanes</taxon>
    </lineage>
</organism>
<dbReference type="Proteomes" id="UP000053244">
    <property type="component" value="Unassembled WGS sequence"/>
</dbReference>
<keyword evidence="1" id="KW-0812">Transmembrane</keyword>
<sequence length="71" mass="7433">MDASETLAVDAFLGLLVPLWQLVIGVLVLVTVVVSVRKLFLRGPTRMGGALLLVGSAVVGLAVVSYLIQTL</sequence>
<proteinExistence type="predicted"/>
<dbReference type="EMBL" id="LLZH01000323">
    <property type="protein sequence ID" value="KUL24164.1"/>
    <property type="molecule type" value="Genomic_DNA"/>
</dbReference>
<accession>A0A101JCC1</accession>
<gene>
    <name evidence="2" type="ORF">ADL15_43950</name>
</gene>
<dbReference type="RefSeq" id="WP_067705374.1">
    <property type="nucleotide sequence ID" value="NZ_LLZH01000323.1"/>
</dbReference>
<keyword evidence="1" id="KW-0472">Membrane</keyword>
<protein>
    <submittedName>
        <fullName evidence="2">Uncharacterized protein</fullName>
    </submittedName>
</protein>
<comment type="caution">
    <text evidence="2">The sequence shown here is derived from an EMBL/GenBank/DDBJ whole genome shotgun (WGS) entry which is preliminary data.</text>
</comment>
<evidence type="ECO:0000256" key="1">
    <source>
        <dbReference type="SAM" id="Phobius"/>
    </source>
</evidence>
<name>A0A101JCC1_9ACTN</name>
<feature type="transmembrane region" description="Helical" evidence="1">
    <location>
        <begin position="48"/>
        <end position="68"/>
    </location>
</feature>
<feature type="transmembrane region" description="Helical" evidence="1">
    <location>
        <begin position="12"/>
        <end position="36"/>
    </location>
</feature>